<dbReference type="InterPro" id="IPR016169">
    <property type="entry name" value="FAD-bd_PCMH_sub2"/>
</dbReference>
<protein>
    <submittedName>
        <fullName evidence="7">FAD-binding oxidoreductase</fullName>
    </submittedName>
</protein>
<dbReference type="InterPro" id="IPR006094">
    <property type="entry name" value="Oxid_FAD_bind_N"/>
</dbReference>
<dbReference type="InterPro" id="IPR050416">
    <property type="entry name" value="FAD-linked_Oxidoreductase"/>
</dbReference>
<organism evidence="7 8">
    <name type="scientific">Nocardia nova</name>
    <dbReference type="NCBI Taxonomy" id="37330"/>
    <lineage>
        <taxon>Bacteria</taxon>
        <taxon>Bacillati</taxon>
        <taxon>Actinomycetota</taxon>
        <taxon>Actinomycetes</taxon>
        <taxon>Mycobacteriales</taxon>
        <taxon>Nocardiaceae</taxon>
        <taxon>Nocardia</taxon>
    </lineage>
</organism>
<dbReference type="PANTHER" id="PTHR42973">
    <property type="entry name" value="BINDING OXIDOREDUCTASE, PUTATIVE (AFU_ORTHOLOGUE AFUA_1G17690)-RELATED"/>
    <property type="match status" value="1"/>
</dbReference>
<dbReference type="AlphaFoldDB" id="A0A2S6AE06"/>
<sequence>MSSVFDPPAPTGTGRQPLTGVALAERLRAAVAGRVHTPGEDGYRLSATGFNVATEHRAAAVVVAAGAADVAAAVSVANAAGYTVAVQATGHGASPTPPHSILIDTALLDAIAIDPDGRTATVGAGVRWQEVLDAAAPFGLAALAGSSTSVGVVGYTLGGGLGPIARTYGFAADHVTAMEVVTADATLRRVTPEAEPDLFRALLGGGAAFGIVTQMTFRLFPIRSLYAGGLTYRMDDAATVLRAWRNWVATVPEAVTSSVAVLNLPPLPEIPEPLRGATVLHLRYAHVGDAAEGAALLQPLRSVASPMLDTIAEMPYAALASIHNDPVDPMPAADRSTLLRELPDAAIDALLEAAGPARGLPITMTEIRALGGALARESLSPTMVAGRQAAFNVLAVGVLAPPIAAAVPAALDTVIDAFSAWSLGAATPNFTRDPHGRSAAETMAAWTAGQRERLVEARRRYDPAGMFDPAARWTMPAAH</sequence>
<dbReference type="Gene3D" id="3.30.43.10">
    <property type="entry name" value="Uridine Diphospho-n-acetylenolpyruvylglucosamine Reductase, domain 2"/>
    <property type="match status" value="1"/>
</dbReference>
<dbReference type="Gene3D" id="3.40.462.20">
    <property type="match status" value="1"/>
</dbReference>
<gene>
    <name evidence="7" type="ORF">C5F51_03465</name>
</gene>
<dbReference type="InterPro" id="IPR016167">
    <property type="entry name" value="FAD-bd_PCMH_sub1"/>
</dbReference>
<proteinExistence type="inferred from homology"/>
<evidence type="ECO:0000256" key="1">
    <source>
        <dbReference type="ARBA" id="ARBA00001974"/>
    </source>
</evidence>
<keyword evidence="3" id="KW-0285">Flavoprotein</keyword>
<dbReference type="Pfam" id="PF01565">
    <property type="entry name" value="FAD_binding_4"/>
    <property type="match status" value="1"/>
</dbReference>
<keyword evidence="4" id="KW-0274">FAD</keyword>
<name>A0A2S6AE06_9NOCA</name>
<dbReference type="SUPFAM" id="SSF56176">
    <property type="entry name" value="FAD-binding/transporter-associated domain-like"/>
    <property type="match status" value="1"/>
</dbReference>
<dbReference type="GeneID" id="66720322"/>
<accession>A0A2S6AE06</accession>
<evidence type="ECO:0000259" key="6">
    <source>
        <dbReference type="PROSITE" id="PS51387"/>
    </source>
</evidence>
<keyword evidence="5" id="KW-0560">Oxidoreductase</keyword>
<feature type="domain" description="FAD-binding PCMH-type" evidence="6">
    <location>
        <begin position="54"/>
        <end position="222"/>
    </location>
</feature>
<dbReference type="EMBL" id="PSZD01000002">
    <property type="protein sequence ID" value="PPJ32257.1"/>
    <property type="molecule type" value="Genomic_DNA"/>
</dbReference>
<comment type="caution">
    <text evidence="7">The sequence shown here is derived from an EMBL/GenBank/DDBJ whole genome shotgun (WGS) entry which is preliminary data.</text>
</comment>
<evidence type="ECO:0000313" key="7">
    <source>
        <dbReference type="EMBL" id="PPJ32257.1"/>
    </source>
</evidence>
<comment type="cofactor">
    <cofactor evidence="1">
        <name>FAD</name>
        <dbReference type="ChEBI" id="CHEBI:57692"/>
    </cofactor>
</comment>
<dbReference type="PANTHER" id="PTHR42973:SF39">
    <property type="entry name" value="FAD-BINDING PCMH-TYPE DOMAIN-CONTAINING PROTEIN"/>
    <property type="match status" value="1"/>
</dbReference>
<comment type="similarity">
    <text evidence="2">Belongs to the oxygen-dependent FAD-linked oxidoreductase family.</text>
</comment>
<evidence type="ECO:0000256" key="2">
    <source>
        <dbReference type="ARBA" id="ARBA00005466"/>
    </source>
</evidence>
<dbReference type="Gene3D" id="3.30.465.10">
    <property type="match status" value="1"/>
</dbReference>
<dbReference type="InterPro" id="IPR016166">
    <property type="entry name" value="FAD-bd_PCMH"/>
</dbReference>
<dbReference type="RefSeq" id="WP_064905470.1">
    <property type="nucleotide sequence ID" value="NZ_JADLQW010000020.1"/>
</dbReference>
<evidence type="ECO:0000256" key="4">
    <source>
        <dbReference type="ARBA" id="ARBA00022827"/>
    </source>
</evidence>
<evidence type="ECO:0000256" key="5">
    <source>
        <dbReference type="ARBA" id="ARBA00023002"/>
    </source>
</evidence>
<dbReference type="GO" id="GO:0016491">
    <property type="term" value="F:oxidoreductase activity"/>
    <property type="evidence" value="ECO:0007669"/>
    <property type="project" value="UniProtKB-KW"/>
</dbReference>
<reference evidence="7 8" key="1">
    <citation type="submission" date="2018-02" db="EMBL/GenBank/DDBJ databases">
        <title>8 Nocardia nova and 1 Nocardia cyriacigeorgica strain used for evolution to TMP-SMX.</title>
        <authorList>
            <person name="Mehta H."/>
            <person name="Weng J."/>
            <person name="Shamoo Y."/>
        </authorList>
    </citation>
    <scope>NUCLEOTIDE SEQUENCE [LARGE SCALE GENOMIC DNA]</scope>
    <source>
        <strain evidence="7 8">BAA2227</strain>
    </source>
</reference>
<dbReference type="GO" id="GO:0071949">
    <property type="term" value="F:FAD binding"/>
    <property type="evidence" value="ECO:0007669"/>
    <property type="project" value="InterPro"/>
</dbReference>
<dbReference type="InterPro" id="IPR036318">
    <property type="entry name" value="FAD-bd_PCMH-like_sf"/>
</dbReference>
<keyword evidence="8" id="KW-1185">Reference proteome</keyword>
<evidence type="ECO:0000256" key="3">
    <source>
        <dbReference type="ARBA" id="ARBA00022630"/>
    </source>
</evidence>
<dbReference type="Proteomes" id="UP000238356">
    <property type="component" value="Unassembled WGS sequence"/>
</dbReference>
<evidence type="ECO:0000313" key="8">
    <source>
        <dbReference type="Proteomes" id="UP000238356"/>
    </source>
</evidence>
<dbReference type="PROSITE" id="PS51387">
    <property type="entry name" value="FAD_PCMH"/>
    <property type="match status" value="1"/>
</dbReference>